<keyword evidence="1" id="KW-0614">Plasmid</keyword>
<dbReference type="EMBL" id="CP004389">
    <property type="protein sequence ID" value="AJD54363.1"/>
    <property type="molecule type" value="Genomic_DNA"/>
</dbReference>
<dbReference type="RefSeq" id="WP_007090961.1">
    <property type="nucleotide sequence ID" value="NZ_CP004389.1"/>
</dbReference>
<name>A0AB72UJI8_9PROT</name>
<dbReference type="AlphaFoldDB" id="A0AB72UJI8"/>
<proteinExistence type="predicted"/>
<dbReference type="KEGG" id="txi:TH3_21453"/>
<accession>A0AB72UJI8</accession>
<reference evidence="1 2" key="1">
    <citation type="journal article" date="2012" name="J. Bacteriol.">
        <title>Genome sequence of Thalassospira xiamenensis type strain M-5.</title>
        <authorList>
            <person name="Lai Q."/>
            <person name="Shao Z."/>
        </authorList>
    </citation>
    <scope>NUCLEOTIDE SEQUENCE [LARGE SCALE GENOMIC DNA]</scope>
    <source>
        <strain evidence="1 2">M-5</strain>
    </source>
</reference>
<protein>
    <submittedName>
        <fullName evidence="1">Uncharacterized protein</fullName>
    </submittedName>
</protein>
<dbReference type="Proteomes" id="UP000007127">
    <property type="component" value="Plasmid"/>
</dbReference>
<geneLocation type="plasmid" evidence="2"/>
<gene>
    <name evidence="1" type="ORF">TH3_21453</name>
</gene>
<sequence>MNDFPEHETNWVTPITEYFKRDKHLLGPMVLITVQHEDGTRKVVEGYHTGNNWWLSGMSPNDYYSDPLEECVGEPIAFRELPEPYDGPIARPRLLANVIELPKSRFGFKRGAE</sequence>
<evidence type="ECO:0000313" key="1">
    <source>
        <dbReference type="EMBL" id="AJD54363.1"/>
    </source>
</evidence>
<dbReference type="GeneID" id="31929930"/>
<organism evidence="1 2">
    <name type="scientific">Thalassospira xiamenensis M-5 = DSM 17429</name>
    <dbReference type="NCBI Taxonomy" id="1123366"/>
    <lineage>
        <taxon>Bacteria</taxon>
        <taxon>Pseudomonadati</taxon>
        <taxon>Pseudomonadota</taxon>
        <taxon>Alphaproteobacteria</taxon>
        <taxon>Rhodospirillales</taxon>
        <taxon>Thalassospiraceae</taxon>
        <taxon>Thalassospira</taxon>
    </lineage>
</organism>
<evidence type="ECO:0000313" key="2">
    <source>
        <dbReference type="Proteomes" id="UP000007127"/>
    </source>
</evidence>